<dbReference type="AlphaFoldDB" id="L0DQ56"/>
<evidence type="ECO:0000259" key="5">
    <source>
        <dbReference type="Pfam" id="PF25944"/>
    </source>
</evidence>
<gene>
    <name evidence="7" type="ordered locus">Sinac_6895</name>
</gene>
<dbReference type="Gene3D" id="2.40.420.20">
    <property type="match status" value="1"/>
</dbReference>
<keyword evidence="3" id="KW-0175">Coiled coil</keyword>
<dbReference type="Gene3D" id="2.40.50.100">
    <property type="match status" value="1"/>
</dbReference>
<feature type="domain" description="Multidrug resistance protein MdtA-like C-terminal permuted SH3" evidence="6">
    <location>
        <begin position="326"/>
        <end position="384"/>
    </location>
</feature>
<dbReference type="InterPro" id="IPR058627">
    <property type="entry name" value="MdtA-like_C"/>
</dbReference>
<dbReference type="GO" id="GO:0030313">
    <property type="term" value="C:cell envelope"/>
    <property type="evidence" value="ECO:0007669"/>
    <property type="project" value="UniProtKB-SubCell"/>
</dbReference>
<dbReference type="PANTHER" id="PTHR30158">
    <property type="entry name" value="ACRA/E-RELATED COMPONENT OF DRUG EFFLUX TRANSPORTER"/>
    <property type="match status" value="1"/>
</dbReference>
<dbReference type="InterPro" id="IPR006143">
    <property type="entry name" value="RND_pump_MFP"/>
</dbReference>
<dbReference type="OrthoDB" id="9816569at2"/>
<evidence type="ECO:0000259" key="6">
    <source>
        <dbReference type="Pfam" id="PF25967"/>
    </source>
</evidence>
<evidence type="ECO:0000256" key="1">
    <source>
        <dbReference type="ARBA" id="ARBA00004196"/>
    </source>
</evidence>
<dbReference type="eggNOG" id="COG0845">
    <property type="taxonomic scope" value="Bacteria"/>
</dbReference>
<accession>L0DQ56</accession>
<dbReference type="InterPro" id="IPR058626">
    <property type="entry name" value="MdtA-like_b-barrel"/>
</dbReference>
<feature type="coiled-coil region" evidence="3">
    <location>
        <begin position="144"/>
        <end position="202"/>
    </location>
</feature>
<name>L0DQ56_SINAD</name>
<dbReference type="RefSeq" id="WP_015250027.1">
    <property type="nucleotide sequence ID" value="NC_019892.1"/>
</dbReference>
<dbReference type="STRING" id="886293.Sinac_6895"/>
<dbReference type="KEGG" id="saci:Sinac_6895"/>
<dbReference type="GO" id="GO:0022857">
    <property type="term" value="F:transmembrane transporter activity"/>
    <property type="evidence" value="ECO:0007669"/>
    <property type="project" value="InterPro"/>
</dbReference>
<dbReference type="PANTHER" id="PTHR30158:SF23">
    <property type="entry name" value="MULTIDRUG RESISTANCE PROTEIN MEXA"/>
    <property type="match status" value="1"/>
</dbReference>
<comment type="subcellular location">
    <subcellularLocation>
        <location evidence="1">Cell envelope</location>
    </subcellularLocation>
</comment>
<feature type="domain" description="Multidrug resistance protein MdtA-like barrel-sandwich hybrid" evidence="4">
    <location>
        <begin position="109"/>
        <end position="231"/>
    </location>
</feature>
<protein>
    <submittedName>
        <fullName evidence="7">RND family efflux transporter, MFP subunit</fullName>
    </submittedName>
</protein>
<dbReference type="NCBIfam" id="TIGR01730">
    <property type="entry name" value="RND_mfp"/>
    <property type="match status" value="1"/>
</dbReference>
<dbReference type="EMBL" id="CP003364">
    <property type="protein sequence ID" value="AGA30955.1"/>
    <property type="molecule type" value="Genomic_DNA"/>
</dbReference>
<evidence type="ECO:0000313" key="8">
    <source>
        <dbReference type="Proteomes" id="UP000010798"/>
    </source>
</evidence>
<dbReference type="Gene3D" id="1.10.287.470">
    <property type="entry name" value="Helix hairpin bin"/>
    <property type="match status" value="1"/>
</dbReference>
<organism evidence="7 8">
    <name type="scientific">Singulisphaera acidiphila (strain ATCC BAA-1392 / DSM 18658 / VKM B-2454 / MOB10)</name>
    <dbReference type="NCBI Taxonomy" id="886293"/>
    <lineage>
        <taxon>Bacteria</taxon>
        <taxon>Pseudomonadati</taxon>
        <taxon>Planctomycetota</taxon>
        <taxon>Planctomycetia</taxon>
        <taxon>Isosphaerales</taxon>
        <taxon>Isosphaeraceae</taxon>
        <taxon>Singulisphaera</taxon>
    </lineage>
</organism>
<comment type="similarity">
    <text evidence="2">Belongs to the membrane fusion protein (MFP) (TC 8.A.1) family.</text>
</comment>
<reference evidence="7 8" key="1">
    <citation type="submission" date="2012-02" db="EMBL/GenBank/DDBJ databases">
        <title>Complete sequence of chromosome of Singulisphaera acidiphila DSM 18658.</title>
        <authorList>
            <consortium name="US DOE Joint Genome Institute (JGI-PGF)"/>
            <person name="Lucas S."/>
            <person name="Copeland A."/>
            <person name="Lapidus A."/>
            <person name="Glavina del Rio T."/>
            <person name="Dalin E."/>
            <person name="Tice H."/>
            <person name="Bruce D."/>
            <person name="Goodwin L."/>
            <person name="Pitluck S."/>
            <person name="Peters L."/>
            <person name="Ovchinnikova G."/>
            <person name="Chertkov O."/>
            <person name="Kyrpides N."/>
            <person name="Mavromatis K."/>
            <person name="Ivanova N."/>
            <person name="Brettin T."/>
            <person name="Detter J.C."/>
            <person name="Han C."/>
            <person name="Larimer F."/>
            <person name="Land M."/>
            <person name="Hauser L."/>
            <person name="Markowitz V."/>
            <person name="Cheng J.-F."/>
            <person name="Hugenholtz P."/>
            <person name="Woyke T."/>
            <person name="Wu D."/>
            <person name="Tindall B."/>
            <person name="Pomrenke H."/>
            <person name="Brambilla E."/>
            <person name="Klenk H.-P."/>
            <person name="Eisen J.A."/>
        </authorList>
    </citation>
    <scope>NUCLEOTIDE SEQUENCE [LARGE SCALE GENOMIC DNA]</scope>
    <source>
        <strain evidence="8">ATCC BAA-1392 / DSM 18658 / VKM B-2454 / MOB10</strain>
    </source>
</reference>
<dbReference type="InterPro" id="IPR058625">
    <property type="entry name" value="MdtA-like_BSH"/>
</dbReference>
<dbReference type="HOGENOM" id="CLU_018816_2_1_0"/>
<feature type="domain" description="Multidrug resistance protein MdtA-like beta-barrel" evidence="5">
    <location>
        <begin position="240"/>
        <end position="321"/>
    </location>
</feature>
<dbReference type="SUPFAM" id="SSF111369">
    <property type="entry name" value="HlyD-like secretion proteins"/>
    <property type="match status" value="1"/>
</dbReference>
<dbReference type="GO" id="GO:0005886">
    <property type="term" value="C:plasma membrane"/>
    <property type="evidence" value="ECO:0007669"/>
    <property type="project" value="TreeGrafter"/>
</dbReference>
<dbReference type="Pfam" id="PF25967">
    <property type="entry name" value="RND-MFP_C"/>
    <property type="match status" value="1"/>
</dbReference>
<dbReference type="Pfam" id="PF25917">
    <property type="entry name" value="BSH_RND"/>
    <property type="match status" value="1"/>
</dbReference>
<evidence type="ECO:0000313" key="7">
    <source>
        <dbReference type="EMBL" id="AGA30955.1"/>
    </source>
</evidence>
<evidence type="ECO:0000259" key="4">
    <source>
        <dbReference type="Pfam" id="PF25917"/>
    </source>
</evidence>
<proteinExistence type="inferred from homology"/>
<dbReference type="Gene3D" id="2.40.30.170">
    <property type="match status" value="1"/>
</dbReference>
<dbReference type="Pfam" id="PF25944">
    <property type="entry name" value="Beta-barrel_RND"/>
    <property type="match status" value="1"/>
</dbReference>
<evidence type="ECO:0000256" key="2">
    <source>
        <dbReference type="ARBA" id="ARBA00009477"/>
    </source>
</evidence>
<dbReference type="GO" id="GO:0046677">
    <property type="term" value="P:response to antibiotic"/>
    <property type="evidence" value="ECO:0007669"/>
    <property type="project" value="TreeGrafter"/>
</dbReference>
<sequence length="413" mass="46688">MNPIKFAMRRPVTTLMLVVALISGGVFGLYKMRVDIPQLNTPKIYACLDYLGVGAKQMKGRIVGQFESYFHKHEEQPHEEHHKILVTRPQAKAVVLTQEYVCQIHSRRHINVRALDNGYLEAISVKEGQAVKKGDLMFKIVPVLYQARLNAENAEAQLAQLEYKNTKKLFEKNVVSQNEVALLQAKLAKAQAKAELAGAELNFTNIRAPFDGIVDRLQEQLGSLIKEGDSLTTLSDNSLMWVYFNVPEAQYLEYMAVLGHHEGDQQIELVLANGETFKQTGKIGAIEAKFNNETGNIPFRADFPNPDRLLRHGQTGTVLINRVVKNAIVIPQRAAFETLDKRYVYVVDKDDVVHQREIVVQNEKDDIYVIKKGLDVNDRIVLEGGLQVREGEKVDFEFRQPELVIASLKNKAE</sequence>
<evidence type="ECO:0000256" key="3">
    <source>
        <dbReference type="SAM" id="Coils"/>
    </source>
</evidence>
<dbReference type="Proteomes" id="UP000010798">
    <property type="component" value="Chromosome"/>
</dbReference>
<keyword evidence="8" id="KW-1185">Reference proteome</keyword>